<gene>
    <name evidence="2" type="ORF">RISK_002743</name>
</gene>
<feature type="compositionally biased region" description="Polar residues" evidence="1">
    <location>
        <begin position="1"/>
        <end position="13"/>
    </location>
</feature>
<evidence type="ECO:0000256" key="1">
    <source>
        <dbReference type="SAM" id="MobiDB-lite"/>
    </source>
</evidence>
<dbReference type="EMBL" id="LECT01000021">
    <property type="protein sequence ID" value="KLU05252.1"/>
    <property type="molecule type" value="Genomic_DNA"/>
</dbReference>
<keyword evidence="3" id="KW-1185">Reference proteome</keyword>
<organism evidence="2 3">
    <name type="scientific">Rhodopirellula islandica</name>
    <dbReference type="NCBI Taxonomy" id="595434"/>
    <lineage>
        <taxon>Bacteria</taxon>
        <taxon>Pseudomonadati</taxon>
        <taxon>Planctomycetota</taxon>
        <taxon>Planctomycetia</taxon>
        <taxon>Pirellulales</taxon>
        <taxon>Pirellulaceae</taxon>
        <taxon>Rhodopirellula</taxon>
    </lineage>
</organism>
<dbReference type="AlphaFoldDB" id="A0A0J1BFA9"/>
<name>A0A0J1BFA9_RHOIS</name>
<feature type="compositionally biased region" description="Polar residues" evidence="1">
    <location>
        <begin position="21"/>
        <end position="32"/>
    </location>
</feature>
<feature type="region of interest" description="Disordered" evidence="1">
    <location>
        <begin position="1"/>
        <end position="40"/>
    </location>
</feature>
<comment type="caution">
    <text evidence="2">The sequence shown here is derived from an EMBL/GenBank/DDBJ whole genome shotgun (WGS) entry which is preliminary data.</text>
</comment>
<sequence length="40" mass="4497">MRIRTSGDQTAANTEIEFVSATESSRPSNSPRKLNPDFRE</sequence>
<reference evidence="2" key="1">
    <citation type="submission" date="2015-05" db="EMBL/GenBank/DDBJ databases">
        <title>Permanent draft genome of Rhodopirellula islandicus K833.</title>
        <authorList>
            <person name="Kizina J."/>
            <person name="Richter M."/>
            <person name="Glockner F.O."/>
            <person name="Harder J."/>
        </authorList>
    </citation>
    <scope>NUCLEOTIDE SEQUENCE [LARGE SCALE GENOMIC DNA]</scope>
    <source>
        <strain evidence="2">K833</strain>
    </source>
</reference>
<protein>
    <submittedName>
        <fullName evidence="2">Uncharacterized protein</fullName>
    </submittedName>
</protein>
<proteinExistence type="predicted"/>
<accession>A0A0J1BFA9</accession>
<evidence type="ECO:0000313" key="3">
    <source>
        <dbReference type="Proteomes" id="UP000036367"/>
    </source>
</evidence>
<dbReference type="Proteomes" id="UP000036367">
    <property type="component" value="Unassembled WGS sequence"/>
</dbReference>
<evidence type="ECO:0000313" key="2">
    <source>
        <dbReference type="EMBL" id="KLU05252.1"/>
    </source>
</evidence>